<dbReference type="EMBL" id="LILB01000005">
    <property type="protein sequence ID" value="KOO49689.1"/>
    <property type="molecule type" value="Genomic_DNA"/>
</dbReference>
<evidence type="ECO:0000256" key="8">
    <source>
        <dbReference type="ARBA" id="ARBA00023136"/>
    </source>
</evidence>
<keyword evidence="3 9" id="KW-0813">Transport</keyword>
<dbReference type="InterPro" id="IPR000515">
    <property type="entry name" value="MetI-like"/>
</dbReference>
<dbReference type="PROSITE" id="PS50928">
    <property type="entry name" value="ABC_TM1"/>
    <property type="match status" value="1"/>
</dbReference>
<evidence type="ECO:0000256" key="1">
    <source>
        <dbReference type="ARBA" id="ARBA00004651"/>
    </source>
</evidence>
<dbReference type="AlphaFoldDB" id="A0A0M0LF59"/>
<dbReference type="NCBIfam" id="TIGR01726">
    <property type="entry name" value="HEQRo_perm_3TM"/>
    <property type="match status" value="1"/>
</dbReference>
<keyword evidence="6" id="KW-0029">Amino-acid transport</keyword>
<dbReference type="OrthoDB" id="9805999at2"/>
<evidence type="ECO:0000256" key="4">
    <source>
        <dbReference type="ARBA" id="ARBA00022475"/>
    </source>
</evidence>
<dbReference type="InterPro" id="IPR043429">
    <property type="entry name" value="ArtM/GltK/GlnP/TcyL/YhdX-like"/>
</dbReference>
<dbReference type="PATRIC" id="fig|263475.3.peg.4334"/>
<protein>
    <submittedName>
        <fullName evidence="11">Nickel transporter</fullName>
    </submittedName>
</protein>
<dbReference type="Proteomes" id="UP000036867">
    <property type="component" value="Unassembled WGS sequence"/>
</dbReference>
<gene>
    <name evidence="11" type="ORF">AMD00_15280</name>
</gene>
<dbReference type="GO" id="GO:0043190">
    <property type="term" value="C:ATP-binding cassette (ABC) transporter complex"/>
    <property type="evidence" value="ECO:0007669"/>
    <property type="project" value="InterPro"/>
</dbReference>
<evidence type="ECO:0000256" key="9">
    <source>
        <dbReference type="RuleBase" id="RU363032"/>
    </source>
</evidence>
<dbReference type="PANTHER" id="PTHR30614">
    <property type="entry name" value="MEMBRANE COMPONENT OF AMINO ACID ABC TRANSPORTER"/>
    <property type="match status" value="1"/>
</dbReference>
<reference evidence="12" key="1">
    <citation type="submission" date="2015-08" db="EMBL/GenBank/DDBJ databases">
        <title>Fjat-10028 dsm 16317.</title>
        <authorList>
            <person name="Liu B."/>
            <person name="Wang J."/>
            <person name="Zhu Y."/>
            <person name="Liu G."/>
            <person name="Chen Q."/>
            <person name="Chen Z."/>
            <person name="Lan J."/>
            <person name="Che J."/>
            <person name="Ge C."/>
            <person name="Shi H."/>
            <person name="Pan Z."/>
            <person name="Liu X."/>
        </authorList>
    </citation>
    <scope>NUCLEOTIDE SEQUENCE [LARGE SCALE GENOMIC DNA]</scope>
    <source>
        <strain evidence="12">DSM 16317</strain>
    </source>
</reference>
<organism evidence="11 12">
    <name type="scientific">Viridibacillus arvi</name>
    <dbReference type="NCBI Taxonomy" id="263475"/>
    <lineage>
        <taxon>Bacteria</taxon>
        <taxon>Bacillati</taxon>
        <taxon>Bacillota</taxon>
        <taxon>Bacilli</taxon>
        <taxon>Bacillales</taxon>
        <taxon>Caryophanaceae</taxon>
        <taxon>Viridibacillus</taxon>
    </lineage>
</organism>
<evidence type="ECO:0000256" key="7">
    <source>
        <dbReference type="ARBA" id="ARBA00022989"/>
    </source>
</evidence>
<proteinExistence type="inferred from homology"/>
<dbReference type="Pfam" id="PF00528">
    <property type="entry name" value="BPD_transp_1"/>
    <property type="match status" value="1"/>
</dbReference>
<evidence type="ECO:0000256" key="6">
    <source>
        <dbReference type="ARBA" id="ARBA00022970"/>
    </source>
</evidence>
<keyword evidence="8" id="KW-0472">Membrane</keyword>
<keyword evidence="12" id="KW-1185">Reference proteome</keyword>
<dbReference type="SUPFAM" id="SSF161098">
    <property type="entry name" value="MetI-like"/>
    <property type="match status" value="1"/>
</dbReference>
<dbReference type="Gene3D" id="1.10.3720.10">
    <property type="entry name" value="MetI-like"/>
    <property type="match status" value="1"/>
</dbReference>
<dbReference type="STRING" id="263475.AMD00_15280"/>
<evidence type="ECO:0000259" key="10">
    <source>
        <dbReference type="PROSITE" id="PS50928"/>
    </source>
</evidence>
<evidence type="ECO:0000256" key="5">
    <source>
        <dbReference type="ARBA" id="ARBA00022692"/>
    </source>
</evidence>
<evidence type="ECO:0000313" key="11">
    <source>
        <dbReference type="EMBL" id="KOO49689.1"/>
    </source>
</evidence>
<dbReference type="GO" id="GO:0022857">
    <property type="term" value="F:transmembrane transporter activity"/>
    <property type="evidence" value="ECO:0007669"/>
    <property type="project" value="InterPro"/>
</dbReference>
<keyword evidence="7" id="KW-1133">Transmembrane helix</keyword>
<name>A0A0M0LF59_9BACL</name>
<dbReference type="GO" id="GO:0006865">
    <property type="term" value="P:amino acid transport"/>
    <property type="evidence" value="ECO:0007669"/>
    <property type="project" value="UniProtKB-KW"/>
</dbReference>
<accession>A0A0M0LF59</accession>
<dbReference type="RefSeq" id="WP_053417866.1">
    <property type="nucleotide sequence ID" value="NZ_LILB01000005.1"/>
</dbReference>
<dbReference type="PANTHER" id="PTHR30614:SF20">
    <property type="entry name" value="GLUTAMINE TRANSPORT SYSTEM PERMEASE PROTEIN GLNP"/>
    <property type="match status" value="1"/>
</dbReference>
<evidence type="ECO:0000256" key="2">
    <source>
        <dbReference type="ARBA" id="ARBA00010072"/>
    </source>
</evidence>
<comment type="caution">
    <text evidence="11">The sequence shown here is derived from an EMBL/GenBank/DDBJ whole genome shotgun (WGS) entry which is preliminary data.</text>
</comment>
<comment type="similarity">
    <text evidence="2">Belongs to the binding-protein-dependent transport system permease family. HisMQ subfamily.</text>
</comment>
<dbReference type="GeneID" id="301137457"/>
<evidence type="ECO:0000256" key="3">
    <source>
        <dbReference type="ARBA" id="ARBA00022448"/>
    </source>
</evidence>
<feature type="domain" description="ABC transmembrane type-1" evidence="10">
    <location>
        <begin position="21"/>
        <end position="208"/>
    </location>
</feature>
<sequence>MDIQLDWSVIPNNMDVFIQGALLTLEISAISLLLSIPLGVIFGIGRISRNPVIRFISSAYVEIMRGVPLLVLLMWIYFGLGQFFSLGSYWGSIVGLATFSGAFLAEIVRSGIQAVPKGQMEAARSAGMSNFQAMRYIILPQAFRRILPPMASQFIILIKDSSLISVIAGVDLTLKAKNLAATSFRYIEIWTFVALVYFIMTFSLSLIIRQIEKRMLKNEQ</sequence>
<dbReference type="FunFam" id="1.10.3720.10:FF:000033">
    <property type="entry name" value="Polar amino acid ABC transporter permease"/>
    <property type="match status" value="1"/>
</dbReference>
<dbReference type="InterPro" id="IPR010065">
    <property type="entry name" value="AA_ABC_transptr_permease_3TM"/>
</dbReference>
<evidence type="ECO:0000313" key="12">
    <source>
        <dbReference type="Proteomes" id="UP000036867"/>
    </source>
</evidence>
<dbReference type="InterPro" id="IPR035906">
    <property type="entry name" value="MetI-like_sf"/>
</dbReference>
<keyword evidence="4" id="KW-1003">Cell membrane</keyword>
<keyword evidence="5" id="KW-0812">Transmembrane</keyword>
<dbReference type="CDD" id="cd06261">
    <property type="entry name" value="TM_PBP2"/>
    <property type="match status" value="1"/>
</dbReference>
<comment type="subcellular location">
    <subcellularLocation>
        <location evidence="1 9">Cell membrane</location>
        <topology evidence="1 9">Multi-pass membrane protein</topology>
    </subcellularLocation>
</comment>